<organism evidence="1 2">
    <name type="scientific">Suillus subaureus</name>
    <dbReference type="NCBI Taxonomy" id="48587"/>
    <lineage>
        <taxon>Eukaryota</taxon>
        <taxon>Fungi</taxon>
        <taxon>Dikarya</taxon>
        <taxon>Basidiomycota</taxon>
        <taxon>Agaricomycotina</taxon>
        <taxon>Agaricomycetes</taxon>
        <taxon>Agaricomycetidae</taxon>
        <taxon>Boletales</taxon>
        <taxon>Suillineae</taxon>
        <taxon>Suillaceae</taxon>
        <taxon>Suillus</taxon>
    </lineage>
</organism>
<dbReference type="GeneID" id="64634308"/>
<evidence type="ECO:0000313" key="2">
    <source>
        <dbReference type="Proteomes" id="UP000807769"/>
    </source>
</evidence>
<sequence>MDLEGIVGVFLRDVQPEKIAMGVWENSHIVYYFMDFGLAKLYADPSTGTHGVVKATLALELRDMQAITCIMDENKDDETILKHWASSYYFFCMDVRLSKAPTHQASRPNYFEWGR</sequence>
<proteinExistence type="predicted"/>
<dbReference type="EMBL" id="JABBWG010000019">
    <property type="protein sequence ID" value="KAG1815098.1"/>
    <property type="molecule type" value="Genomic_DNA"/>
</dbReference>
<dbReference type="OrthoDB" id="10349640at2759"/>
<dbReference type="Proteomes" id="UP000807769">
    <property type="component" value="Unassembled WGS sequence"/>
</dbReference>
<comment type="caution">
    <text evidence="1">The sequence shown here is derived from an EMBL/GenBank/DDBJ whole genome shotgun (WGS) entry which is preliminary data.</text>
</comment>
<keyword evidence="2" id="KW-1185">Reference proteome</keyword>
<protein>
    <recommendedName>
        <fullName evidence="3">Protein kinase domain-containing protein</fullName>
    </recommendedName>
</protein>
<evidence type="ECO:0008006" key="3">
    <source>
        <dbReference type="Google" id="ProtNLM"/>
    </source>
</evidence>
<gene>
    <name evidence="1" type="ORF">BJ212DRAFT_1481628</name>
</gene>
<reference evidence="1" key="1">
    <citation type="journal article" date="2020" name="New Phytol.">
        <title>Comparative genomics reveals dynamic genome evolution in host specialist ectomycorrhizal fungi.</title>
        <authorList>
            <person name="Lofgren L.A."/>
            <person name="Nguyen N.H."/>
            <person name="Vilgalys R."/>
            <person name="Ruytinx J."/>
            <person name="Liao H.L."/>
            <person name="Branco S."/>
            <person name="Kuo A."/>
            <person name="LaButti K."/>
            <person name="Lipzen A."/>
            <person name="Andreopoulos W."/>
            <person name="Pangilinan J."/>
            <person name="Riley R."/>
            <person name="Hundley H."/>
            <person name="Na H."/>
            <person name="Barry K."/>
            <person name="Grigoriev I.V."/>
            <person name="Stajich J.E."/>
            <person name="Kennedy P.G."/>
        </authorList>
    </citation>
    <scope>NUCLEOTIDE SEQUENCE</scope>
    <source>
        <strain evidence="1">MN1</strain>
    </source>
</reference>
<accession>A0A9P7JCT2</accession>
<dbReference type="SUPFAM" id="SSF56112">
    <property type="entry name" value="Protein kinase-like (PK-like)"/>
    <property type="match status" value="1"/>
</dbReference>
<dbReference type="InterPro" id="IPR011009">
    <property type="entry name" value="Kinase-like_dom_sf"/>
</dbReference>
<dbReference type="RefSeq" id="XP_041192235.1">
    <property type="nucleotide sequence ID" value="XM_041340292.1"/>
</dbReference>
<dbReference type="AlphaFoldDB" id="A0A9P7JCT2"/>
<name>A0A9P7JCT2_9AGAM</name>
<evidence type="ECO:0000313" key="1">
    <source>
        <dbReference type="EMBL" id="KAG1815098.1"/>
    </source>
</evidence>